<keyword evidence="1" id="KW-0812">Transmembrane</keyword>
<dbReference type="EMBL" id="AZBU02000004">
    <property type="protein sequence ID" value="TKR80743.1"/>
    <property type="molecule type" value="Genomic_DNA"/>
</dbReference>
<dbReference type="STRING" id="34508.A0A4U5NDT1"/>
<keyword evidence="1" id="KW-1133">Transmembrane helix</keyword>
<dbReference type="OrthoDB" id="6493944at2759"/>
<evidence type="ECO:0000313" key="2">
    <source>
        <dbReference type="EMBL" id="TKR80743.1"/>
    </source>
</evidence>
<dbReference type="Gene3D" id="3.40.50.450">
    <property type="match status" value="1"/>
</dbReference>
<protein>
    <submittedName>
        <fullName evidence="2">Uncharacterized protein</fullName>
    </submittedName>
</protein>
<proteinExistence type="predicted"/>
<dbReference type="AlphaFoldDB" id="A0A4U5NDT1"/>
<dbReference type="InterPro" id="IPR039470">
    <property type="entry name" value="Nuc_deoxyri_tr2"/>
</dbReference>
<feature type="transmembrane region" description="Helical" evidence="1">
    <location>
        <begin position="255"/>
        <end position="273"/>
    </location>
</feature>
<reference evidence="2 3" key="1">
    <citation type="journal article" date="2015" name="Genome Biol.">
        <title>Comparative genomics of Steinernema reveals deeply conserved gene regulatory networks.</title>
        <authorList>
            <person name="Dillman A.R."/>
            <person name="Macchietto M."/>
            <person name="Porter C.F."/>
            <person name="Rogers A."/>
            <person name="Williams B."/>
            <person name="Antoshechkin I."/>
            <person name="Lee M.M."/>
            <person name="Goodwin Z."/>
            <person name="Lu X."/>
            <person name="Lewis E.E."/>
            <person name="Goodrich-Blair H."/>
            <person name="Stock S.P."/>
            <person name="Adams B.J."/>
            <person name="Sternberg P.W."/>
            <person name="Mortazavi A."/>
        </authorList>
    </citation>
    <scope>NUCLEOTIDE SEQUENCE [LARGE SCALE GENOMIC DNA]</scope>
    <source>
        <strain evidence="2 3">ALL</strain>
    </source>
</reference>
<dbReference type="Pfam" id="PF15891">
    <property type="entry name" value="Nuc_deoxyri_tr2"/>
    <property type="match status" value="1"/>
</dbReference>
<evidence type="ECO:0000256" key="1">
    <source>
        <dbReference type="SAM" id="Phobius"/>
    </source>
</evidence>
<name>A0A4U5NDT1_STECR</name>
<dbReference type="GO" id="GO:0005886">
    <property type="term" value="C:plasma membrane"/>
    <property type="evidence" value="ECO:0007669"/>
    <property type="project" value="TreeGrafter"/>
</dbReference>
<dbReference type="PANTHER" id="PTHR36300">
    <property type="entry name" value="RAW, ISOFORM A"/>
    <property type="match status" value="1"/>
</dbReference>
<dbReference type="PANTHER" id="PTHR36300:SF1">
    <property type="entry name" value="RAW, ISOFORM A"/>
    <property type="match status" value="1"/>
</dbReference>
<reference evidence="2 3" key="2">
    <citation type="journal article" date="2019" name="G3 (Bethesda)">
        <title>Hybrid Assembly of the Genome of the Entomopathogenic Nematode Steinernema carpocapsae Identifies the X-Chromosome.</title>
        <authorList>
            <person name="Serra L."/>
            <person name="Macchietto M."/>
            <person name="Macias-Munoz A."/>
            <person name="McGill C.J."/>
            <person name="Rodriguez I.M."/>
            <person name="Rodriguez B."/>
            <person name="Murad R."/>
            <person name="Mortazavi A."/>
        </authorList>
    </citation>
    <scope>NUCLEOTIDE SEQUENCE [LARGE SCALE GENOMIC DNA]</scope>
    <source>
        <strain evidence="2 3">ALL</strain>
    </source>
</reference>
<dbReference type="Proteomes" id="UP000298663">
    <property type="component" value="Unassembled WGS sequence"/>
</dbReference>
<gene>
    <name evidence="2" type="ORF">L596_014763</name>
</gene>
<keyword evidence="1" id="KW-0472">Membrane</keyword>
<keyword evidence="3" id="KW-1185">Reference proteome</keyword>
<accession>A0A4U5NDT1</accession>
<feature type="transmembrane region" description="Helical" evidence="1">
    <location>
        <begin position="279"/>
        <end position="300"/>
    </location>
</feature>
<organism evidence="2 3">
    <name type="scientific">Steinernema carpocapsae</name>
    <name type="common">Entomopathogenic nematode</name>
    <dbReference type="NCBI Taxonomy" id="34508"/>
    <lineage>
        <taxon>Eukaryota</taxon>
        <taxon>Metazoa</taxon>
        <taxon>Ecdysozoa</taxon>
        <taxon>Nematoda</taxon>
        <taxon>Chromadorea</taxon>
        <taxon>Rhabditida</taxon>
        <taxon>Tylenchina</taxon>
        <taxon>Panagrolaimomorpha</taxon>
        <taxon>Strongyloidoidea</taxon>
        <taxon>Steinernematidae</taxon>
        <taxon>Steinernema</taxon>
    </lineage>
</organism>
<comment type="caution">
    <text evidence="2">The sequence shown here is derived from an EMBL/GenBank/DDBJ whole genome shotgun (WGS) entry which is preliminary data.</text>
</comment>
<evidence type="ECO:0000313" key="3">
    <source>
        <dbReference type="Proteomes" id="UP000298663"/>
    </source>
</evidence>
<sequence length="596" mass="67408">MRANGCIDGLAITASTSFAAPSTINDSSSIASSSSASLTHDVVGAPRKRGEERVDIASSGPPLYDVFLGGSCGNTVWRREVVIPYLKKRSISYYDPQRTEWSENMIYEESVAKENSSLFLFVLDPATVNATSCLEIAYFAARKAPKLVVVFLGQAEWSDKAHPLDLPDRLRTCDLLDVILTKHSVPTLNSISDALDYIDEVVIGEKSWREALANPMQRMPYITMKTRRVVQNVSIQLRSWWDQLRLGVRQYGRQVVSLLAAEVLMMLVFYFYFPTFPIAFLIVPFLIIDYVAIIGSFVFYRYKDKWKKAKNARRVIIPSPPVPRMGMTAVNGTSGSERKHLKKQKNGVTTSNFVFYDAVNTVNKEVCEHFMQQQLLRPGLGAGLSKARKVTELSAKTSKGMRYCKSRCGNIYVGYDVFLSCSSSTEIDWINQRAIPQLHKSGLTYTSSNMCDKAMEDPLLHTASHILYYIPSYKTFLSGIIQIAYFLGHSDWQVTVCVPTEAESLEVPPVDMTDELRVEVERRNESYRMAFRYLKDMAQRRQCRVFNKIEEAIKYISSQTRRSFDSDQFLLTRDDCRCADEPLSMSVESSVSSTLS</sequence>